<accession>A0AAD3RV96</accession>
<reference evidence="1" key="1">
    <citation type="submission" date="2023-05" db="EMBL/GenBank/DDBJ databases">
        <title>Nepenthes gracilis genome sequencing.</title>
        <authorList>
            <person name="Fukushima K."/>
        </authorList>
    </citation>
    <scope>NUCLEOTIDE SEQUENCE</scope>
    <source>
        <strain evidence="1">SING2019-196</strain>
    </source>
</reference>
<keyword evidence="2" id="KW-1185">Reference proteome</keyword>
<dbReference type="EMBL" id="BSYO01000001">
    <property type="protein sequence ID" value="GMG98216.1"/>
    <property type="molecule type" value="Genomic_DNA"/>
</dbReference>
<dbReference type="Proteomes" id="UP001279734">
    <property type="component" value="Unassembled WGS sequence"/>
</dbReference>
<dbReference type="AlphaFoldDB" id="A0AAD3RV96"/>
<comment type="caution">
    <text evidence="1">The sequence shown here is derived from an EMBL/GenBank/DDBJ whole genome shotgun (WGS) entry which is preliminary data.</text>
</comment>
<gene>
    <name evidence="1" type="ORF">Nepgr_000056</name>
</gene>
<organism evidence="1 2">
    <name type="scientific">Nepenthes gracilis</name>
    <name type="common">Slender pitcher plant</name>
    <dbReference type="NCBI Taxonomy" id="150966"/>
    <lineage>
        <taxon>Eukaryota</taxon>
        <taxon>Viridiplantae</taxon>
        <taxon>Streptophyta</taxon>
        <taxon>Embryophyta</taxon>
        <taxon>Tracheophyta</taxon>
        <taxon>Spermatophyta</taxon>
        <taxon>Magnoliopsida</taxon>
        <taxon>eudicotyledons</taxon>
        <taxon>Gunneridae</taxon>
        <taxon>Pentapetalae</taxon>
        <taxon>Caryophyllales</taxon>
        <taxon>Nepenthaceae</taxon>
        <taxon>Nepenthes</taxon>
    </lineage>
</organism>
<evidence type="ECO:0000313" key="2">
    <source>
        <dbReference type="Proteomes" id="UP001279734"/>
    </source>
</evidence>
<protein>
    <submittedName>
        <fullName evidence="1">Uncharacterized protein</fullName>
    </submittedName>
</protein>
<sequence>MLDSGEIGRKIGAPTNEDPIRRRLLSNIVTIDRTTSSVKRRNGASSIPPPKMGRTKKRFNRNAVNHRLSRDKFGAVIGVTRMEMGSYPRVRNNLILLLIFCCKGLVLNASANKLNKLKQQASTYAALIIEELDSAHKGYIEDECHQVAIAIPPFGWIQCLLACASFVGHHLCSVGHPWLLLFPHPGVVRGDDEHACLSPIQHNVIEMHNDLASVYEGGDARSALSAVVQSLQHDTEDVLQDLIGERCLLILQALTHHVE</sequence>
<proteinExistence type="predicted"/>
<evidence type="ECO:0000313" key="1">
    <source>
        <dbReference type="EMBL" id="GMG98216.1"/>
    </source>
</evidence>
<name>A0AAD3RV96_NEPGR</name>